<evidence type="ECO:0000313" key="1">
    <source>
        <dbReference type="EMBL" id="MBD8868633.1"/>
    </source>
</evidence>
<accession>A0A927PYQ0</accession>
<comment type="caution">
    <text evidence="1">The sequence shown here is derived from an EMBL/GenBank/DDBJ whole genome shotgun (WGS) entry which is preliminary data.</text>
</comment>
<proteinExistence type="predicted"/>
<sequence>MRGSEEFDAFYQSARSRVLLQTYALTGDLPASRSAVRDAFVAAWHHWPKVCRLDDPEGWVRPHAWQHAQRRHTARIWHRDRSLDDSSRATLEALGKLGVTQRKALLLTQLGSSTLPEMAREVALTDDAASSALQSATSQFAVHRGVPSSSIRTHLEALGPRVADARFPRPSIIRRAGAARRRAHTTAGVLAAVVALFLSGMVVHENGGAEADIGAAVQNAPAPPPDEPEAGLRTSDLLDRDEINRLSPGRAKVKASTSDNTEGDGINVLCQRERFADPDGVAALVRTFDLSGRPELGAVQSLELSRSPKDARQAYRRALSWFGDCSEPRVQLLASHRLDGVGDEGMVLVLRSWREPVTTYTLGIARTGSLVSSTLRRTADGRPPRLQPMVRLTGASVARLCGQPEAGDCTTRPTTRPAPPPPPAEAAGMLQVVDLPPIDGIVRPWIATDPSKPKVNTAATRCDNADFRGDAVRRAATRSFLAPEAKVARTFGITQTVGRFGSPEGARAFVGRLRDRLAGCEDRDLTATVRQVYDRRQGAVEAAVWRVTTEVSDQRAVSFDMALVRDGALVSQIGFVPAPGRTMEADRFRALAERALERLQQMPGR</sequence>
<organism evidence="1 2">
    <name type="scientific">Nocardioides donggukensis</name>
    <dbReference type="NCBI Taxonomy" id="2774019"/>
    <lineage>
        <taxon>Bacteria</taxon>
        <taxon>Bacillati</taxon>
        <taxon>Actinomycetota</taxon>
        <taxon>Actinomycetes</taxon>
        <taxon>Propionibacteriales</taxon>
        <taxon>Nocardioidaceae</taxon>
        <taxon>Nocardioides</taxon>
    </lineage>
</organism>
<evidence type="ECO:0000313" key="2">
    <source>
        <dbReference type="Proteomes" id="UP000616839"/>
    </source>
</evidence>
<dbReference type="Proteomes" id="UP000616839">
    <property type="component" value="Unassembled WGS sequence"/>
</dbReference>
<dbReference type="RefSeq" id="WP_192140431.1">
    <property type="nucleotide sequence ID" value="NZ_JACYXZ010000001.1"/>
</dbReference>
<reference evidence="1" key="1">
    <citation type="submission" date="2020-09" db="EMBL/GenBank/DDBJ databases">
        <title>Nocardioides sp. strain MJB4 16S ribosomal RNA gene Genome sequencing and assembly.</title>
        <authorList>
            <person name="Kim I."/>
        </authorList>
    </citation>
    <scope>NUCLEOTIDE SEQUENCE</scope>
    <source>
        <strain evidence="1">MJB4</strain>
    </source>
</reference>
<keyword evidence="2" id="KW-1185">Reference proteome</keyword>
<protein>
    <submittedName>
        <fullName evidence="1">Sensor domain-containing protein</fullName>
    </submittedName>
</protein>
<dbReference type="Gene3D" id="3.40.1000.70">
    <property type="entry name" value="PknH-like extracellular domain"/>
    <property type="match status" value="1"/>
</dbReference>
<dbReference type="EMBL" id="JACYXZ010000001">
    <property type="protein sequence ID" value="MBD8868633.1"/>
    <property type="molecule type" value="Genomic_DNA"/>
</dbReference>
<dbReference type="AlphaFoldDB" id="A0A927PYQ0"/>
<dbReference type="InterPro" id="IPR038232">
    <property type="entry name" value="PknH-like_Extracell_sf"/>
</dbReference>
<gene>
    <name evidence="1" type="ORF">IE331_03250</name>
</gene>
<name>A0A927PYQ0_9ACTN</name>